<name>A0A484FQC4_COLOR</name>
<sequence length="338" mass="35298">MFGEGKRGQTHPGKAVVALFFLFGREFRPIEFCNTGPLPELFVVVGVAKLKGVSVWLDQTRREHIRSSFSGYGMEMEGNVAGGVMGGTRRASQMSDYDTYPQAPMNIGMGLSPIGQVQQQHHHQGHNSSISSISSSTNILAHGVSASGGGGGGEGGTGRTGLGLGMNSGSGMGLQGMGDMGAAVGSMGMGLGLLLPEPKPRQYPRLGPPLGLDPLPSQVQARCLHPETQRLQHIILVSMAYTRPLVLPSTTTITTTTSSLAVAITVAVAPALTHRPLYTLKHKPRLKDDPTNSTTSSSASSSSSISSTTSCDISISSNTNTNTVRPSSSSSSSSNNFR</sequence>
<dbReference type="EMBL" id="AMCV02000018">
    <property type="protein sequence ID" value="TDZ20202.1"/>
    <property type="molecule type" value="Genomic_DNA"/>
</dbReference>
<feature type="compositionally biased region" description="Low complexity" evidence="1">
    <location>
        <begin position="291"/>
        <end position="338"/>
    </location>
</feature>
<reference evidence="3" key="2">
    <citation type="journal article" date="2019" name="Mol. Plant Microbe Interact.">
        <title>Genome sequence resources for four phytopathogenic fungi from the Colletotrichum orbiculare species complex.</title>
        <authorList>
            <person name="Gan P."/>
            <person name="Tsushima A."/>
            <person name="Narusaka M."/>
            <person name="Narusaka Y."/>
            <person name="Takano Y."/>
            <person name="Kubo Y."/>
            <person name="Shirasu K."/>
        </authorList>
    </citation>
    <scope>GENOME REANNOTATION</scope>
    <source>
        <strain evidence="3">104-T / ATCC 96160 / CBS 514.97 / LARS 414 / MAFF 240422</strain>
    </source>
</reference>
<dbReference type="Proteomes" id="UP000014480">
    <property type="component" value="Unassembled WGS sequence"/>
</dbReference>
<evidence type="ECO:0000256" key="1">
    <source>
        <dbReference type="SAM" id="MobiDB-lite"/>
    </source>
</evidence>
<organism evidence="2 3">
    <name type="scientific">Colletotrichum orbiculare (strain 104-T / ATCC 96160 / CBS 514.97 / LARS 414 / MAFF 240422)</name>
    <name type="common">Cucumber anthracnose fungus</name>
    <name type="synonym">Colletotrichum lagenarium</name>
    <dbReference type="NCBI Taxonomy" id="1213857"/>
    <lineage>
        <taxon>Eukaryota</taxon>
        <taxon>Fungi</taxon>
        <taxon>Dikarya</taxon>
        <taxon>Ascomycota</taxon>
        <taxon>Pezizomycotina</taxon>
        <taxon>Sordariomycetes</taxon>
        <taxon>Hypocreomycetidae</taxon>
        <taxon>Glomerellales</taxon>
        <taxon>Glomerellaceae</taxon>
        <taxon>Colletotrichum</taxon>
        <taxon>Colletotrichum orbiculare species complex</taxon>
    </lineage>
</organism>
<accession>A0A484FQC4</accession>
<protein>
    <submittedName>
        <fullName evidence="2">Uncharacterized protein</fullName>
    </submittedName>
</protein>
<keyword evidence="3" id="KW-1185">Reference proteome</keyword>
<proteinExistence type="predicted"/>
<feature type="region of interest" description="Disordered" evidence="1">
    <location>
        <begin position="279"/>
        <end position="338"/>
    </location>
</feature>
<reference evidence="3" key="1">
    <citation type="journal article" date="2013" name="New Phytol.">
        <title>Comparative genomic and transcriptomic analyses reveal the hemibiotrophic stage shift of Colletotrichum fungi.</title>
        <authorList>
            <person name="Gan P."/>
            <person name="Ikeda K."/>
            <person name="Irieda H."/>
            <person name="Narusaka M."/>
            <person name="O'Connell R.J."/>
            <person name="Narusaka Y."/>
            <person name="Takano Y."/>
            <person name="Kubo Y."/>
            <person name="Shirasu K."/>
        </authorList>
    </citation>
    <scope>NUCLEOTIDE SEQUENCE [LARGE SCALE GENOMIC DNA]</scope>
    <source>
        <strain evidence="3">104-T / ATCC 96160 / CBS 514.97 / LARS 414 / MAFF 240422</strain>
    </source>
</reference>
<dbReference type="AlphaFoldDB" id="A0A484FQC4"/>
<comment type="caution">
    <text evidence="2">The sequence shown here is derived from an EMBL/GenBank/DDBJ whole genome shotgun (WGS) entry which is preliminary data.</text>
</comment>
<evidence type="ECO:0000313" key="2">
    <source>
        <dbReference type="EMBL" id="TDZ20202.1"/>
    </source>
</evidence>
<evidence type="ECO:0000313" key="3">
    <source>
        <dbReference type="Proteomes" id="UP000014480"/>
    </source>
</evidence>
<gene>
    <name evidence="2" type="ORF">Cob_v006970</name>
</gene>